<evidence type="ECO:0000313" key="3">
    <source>
        <dbReference type="Proteomes" id="UP000266841"/>
    </source>
</evidence>
<protein>
    <submittedName>
        <fullName evidence="2">Uncharacterized protein</fullName>
    </submittedName>
</protein>
<feature type="region of interest" description="Disordered" evidence="1">
    <location>
        <begin position="150"/>
        <end position="173"/>
    </location>
</feature>
<comment type="caution">
    <text evidence="2">The sequence shown here is derived from an EMBL/GenBank/DDBJ whole genome shotgun (WGS) entry which is preliminary data.</text>
</comment>
<proteinExistence type="predicted"/>
<name>K0SK10_THAOC</name>
<feature type="compositionally biased region" description="Basic and acidic residues" evidence="1">
    <location>
        <begin position="38"/>
        <end position="56"/>
    </location>
</feature>
<evidence type="ECO:0000313" key="2">
    <source>
        <dbReference type="EMBL" id="EJK65289.1"/>
    </source>
</evidence>
<keyword evidence="3" id="KW-1185">Reference proteome</keyword>
<dbReference type="AlphaFoldDB" id="K0SK10"/>
<evidence type="ECO:0000256" key="1">
    <source>
        <dbReference type="SAM" id="MobiDB-lite"/>
    </source>
</evidence>
<gene>
    <name evidence="2" type="ORF">THAOC_13866</name>
</gene>
<feature type="region of interest" description="Disordered" evidence="1">
    <location>
        <begin position="1"/>
        <end position="57"/>
    </location>
</feature>
<sequence length="173" mass="17825">PATGLGVLMSSHHGDEQQQQQIQLQHHQHTAPPPAKKYTAEQRRQMAADAADRERQAQALAAAGMQAEQINVGGLQPPPVLGNPGAVVPSSSGVVGAAGTVQPGPGVWNILDGGGGGDGGIMEADEMELDFAAMFDPAQEAQEMLTEGSGWPMMGEAMAPLDQPQPVKSSDGS</sequence>
<reference evidence="2 3" key="1">
    <citation type="journal article" date="2012" name="Genome Biol.">
        <title>Genome and low-iron response of an oceanic diatom adapted to chronic iron limitation.</title>
        <authorList>
            <person name="Lommer M."/>
            <person name="Specht M."/>
            <person name="Roy A.S."/>
            <person name="Kraemer L."/>
            <person name="Andreson R."/>
            <person name="Gutowska M.A."/>
            <person name="Wolf J."/>
            <person name="Bergner S.V."/>
            <person name="Schilhabel M.B."/>
            <person name="Klostermeier U.C."/>
            <person name="Beiko R.G."/>
            <person name="Rosenstiel P."/>
            <person name="Hippler M."/>
            <person name="Laroche J."/>
        </authorList>
    </citation>
    <scope>NUCLEOTIDE SEQUENCE [LARGE SCALE GENOMIC DNA]</scope>
    <source>
        <strain evidence="2 3">CCMP1005</strain>
    </source>
</reference>
<organism evidence="2 3">
    <name type="scientific">Thalassiosira oceanica</name>
    <name type="common">Marine diatom</name>
    <dbReference type="NCBI Taxonomy" id="159749"/>
    <lineage>
        <taxon>Eukaryota</taxon>
        <taxon>Sar</taxon>
        <taxon>Stramenopiles</taxon>
        <taxon>Ochrophyta</taxon>
        <taxon>Bacillariophyta</taxon>
        <taxon>Coscinodiscophyceae</taxon>
        <taxon>Thalassiosirophycidae</taxon>
        <taxon>Thalassiosirales</taxon>
        <taxon>Thalassiosiraceae</taxon>
        <taxon>Thalassiosira</taxon>
    </lineage>
</organism>
<dbReference type="Proteomes" id="UP000266841">
    <property type="component" value="Unassembled WGS sequence"/>
</dbReference>
<feature type="non-terminal residue" evidence="2">
    <location>
        <position position="1"/>
    </location>
</feature>
<accession>K0SK10</accession>
<dbReference type="EMBL" id="AGNL01016044">
    <property type="protein sequence ID" value="EJK65289.1"/>
    <property type="molecule type" value="Genomic_DNA"/>
</dbReference>